<organism evidence="2 3">
    <name type="scientific">Oryza sativa subsp. japonica</name>
    <name type="common">Rice</name>
    <dbReference type="NCBI Taxonomy" id="39947"/>
    <lineage>
        <taxon>Eukaryota</taxon>
        <taxon>Viridiplantae</taxon>
        <taxon>Streptophyta</taxon>
        <taxon>Embryophyta</taxon>
        <taxon>Tracheophyta</taxon>
        <taxon>Spermatophyta</taxon>
        <taxon>Magnoliopsida</taxon>
        <taxon>Liliopsida</taxon>
        <taxon>Poales</taxon>
        <taxon>Poaceae</taxon>
        <taxon>BOP clade</taxon>
        <taxon>Oryzoideae</taxon>
        <taxon>Oryzeae</taxon>
        <taxon>Oryzinae</taxon>
        <taxon>Oryza</taxon>
        <taxon>Oryza sativa</taxon>
    </lineage>
</organism>
<dbReference type="EMBL" id="AP014959">
    <property type="protein sequence ID" value="BAS83243.1"/>
    <property type="molecule type" value="Genomic_DNA"/>
</dbReference>
<feature type="region of interest" description="Disordered" evidence="1">
    <location>
        <begin position="75"/>
        <end position="102"/>
    </location>
</feature>
<dbReference type="InParanoid" id="A0A0P0VVQ3"/>
<accession>A0A0P0VVQ3</accession>
<dbReference type="Proteomes" id="UP000059680">
    <property type="component" value="Chromosome 3"/>
</dbReference>
<keyword evidence="3" id="KW-1185">Reference proteome</keyword>
<protein>
    <submittedName>
        <fullName evidence="2">Os03g0246000 protein</fullName>
    </submittedName>
</protein>
<gene>
    <name evidence="2" type="ordered locus">Os03g0246000</name>
    <name evidence="2" type="ORF">OSNPB_030246000</name>
</gene>
<evidence type="ECO:0000313" key="2">
    <source>
        <dbReference type="EMBL" id="BAS83243.1"/>
    </source>
</evidence>
<reference evidence="3" key="1">
    <citation type="journal article" date="2005" name="Nature">
        <title>The map-based sequence of the rice genome.</title>
        <authorList>
            <consortium name="International rice genome sequencing project (IRGSP)"/>
            <person name="Matsumoto T."/>
            <person name="Wu J."/>
            <person name="Kanamori H."/>
            <person name="Katayose Y."/>
            <person name="Fujisawa M."/>
            <person name="Namiki N."/>
            <person name="Mizuno H."/>
            <person name="Yamamoto K."/>
            <person name="Antonio B.A."/>
            <person name="Baba T."/>
            <person name="Sakata K."/>
            <person name="Nagamura Y."/>
            <person name="Aoki H."/>
            <person name="Arikawa K."/>
            <person name="Arita K."/>
            <person name="Bito T."/>
            <person name="Chiden Y."/>
            <person name="Fujitsuka N."/>
            <person name="Fukunaka R."/>
            <person name="Hamada M."/>
            <person name="Harada C."/>
            <person name="Hayashi A."/>
            <person name="Hijishita S."/>
            <person name="Honda M."/>
            <person name="Hosokawa S."/>
            <person name="Ichikawa Y."/>
            <person name="Idonuma A."/>
            <person name="Iijima M."/>
            <person name="Ikeda M."/>
            <person name="Ikeno M."/>
            <person name="Ito K."/>
            <person name="Ito S."/>
            <person name="Ito T."/>
            <person name="Ito Y."/>
            <person name="Ito Y."/>
            <person name="Iwabuchi A."/>
            <person name="Kamiya K."/>
            <person name="Karasawa W."/>
            <person name="Kurita K."/>
            <person name="Katagiri S."/>
            <person name="Kikuta A."/>
            <person name="Kobayashi H."/>
            <person name="Kobayashi N."/>
            <person name="Machita K."/>
            <person name="Maehara T."/>
            <person name="Masukawa M."/>
            <person name="Mizubayashi T."/>
            <person name="Mukai Y."/>
            <person name="Nagasaki H."/>
            <person name="Nagata Y."/>
            <person name="Naito S."/>
            <person name="Nakashima M."/>
            <person name="Nakama Y."/>
            <person name="Nakamichi Y."/>
            <person name="Nakamura M."/>
            <person name="Meguro A."/>
            <person name="Negishi M."/>
            <person name="Ohta I."/>
            <person name="Ohta T."/>
            <person name="Okamoto M."/>
            <person name="Ono N."/>
            <person name="Saji S."/>
            <person name="Sakaguchi M."/>
            <person name="Sakai K."/>
            <person name="Shibata M."/>
            <person name="Shimokawa T."/>
            <person name="Song J."/>
            <person name="Takazaki Y."/>
            <person name="Terasawa K."/>
            <person name="Tsugane M."/>
            <person name="Tsuji K."/>
            <person name="Ueda S."/>
            <person name="Waki K."/>
            <person name="Yamagata H."/>
            <person name="Yamamoto M."/>
            <person name="Yamamoto S."/>
            <person name="Yamane H."/>
            <person name="Yoshiki S."/>
            <person name="Yoshihara R."/>
            <person name="Yukawa K."/>
            <person name="Zhong H."/>
            <person name="Yano M."/>
            <person name="Yuan Q."/>
            <person name="Ouyang S."/>
            <person name="Liu J."/>
            <person name="Jones K.M."/>
            <person name="Gansberger K."/>
            <person name="Moffat K."/>
            <person name="Hill J."/>
            <person name="Bera J."/>
            <person name="Fadrosh D."/>
            <person name="Jin S."/>
            <person name="Johri S."/>
            <person name="Kim M."/>
            <person name="Overton L."/>
            <person name="Reardon M."/>
            <person name="Tsitrin T."/>
            <person name="Vuong H."/>
            <person name="Weaver B."/>
            <person name="Ciecko A."/>
            <person name="Tallon L."/>
            <person name="Jackson J."/>
            <person name="Pai G."/>
            <person name="Aken S.V."/>
            <person name="Utterback T."/>
            <person name="Reidmuller S."/>
            <person name="Feldblyum T."/>
            <person name="Hsiao J."/>
            <person name="Zismann V."/>
            <person name="Iobst S."/>
            <person name="de Vazeille A.R."/>
            <person name="Buell C.R."/>
            <person name="Ying K."/>
            <person name="Li Y."/>
            <person name="Lu T."/>
            <person name="Huang Y."/>
            <person name="Zhao Q."/>
            <person name="Feng Q."/>
            <person name="Zhang L."/>
            <person name="Zhu J."/>
            <person name="Weng Q."/>
            <person name="Mu J."/>
            <person name="Lu Y."/>
            <person name="Fan D."/>
            <person name="Liu Y."/>
            <person name="Guan J."/>
            <person name="Zhang Y."/>
            <person name="Yu S."/>
            <person name="Liu X."/>
            <person name="Zhang Y."/>
            <person name="Hong G."/>
            <person name="Han B."/>
            <person name="Choisne N."/>
            <person name="Demange N."/>
            <person name="Orjeda G."/>
            <person name="Samain S."/>
            <person name="Cattolico L."/>
            <person name="Pelletier E."/>
            <person name="Couloux A."/>
            <person name="Segurens B."/>
            <person name="Wincker P."/>
            <person name="D'Hont A."/>
            <person name="Scarpelli C."/>
            <person name="Weissenbach J."/>
            <person name="Salanoubat M."/>
            <person name="Quetier F."/>
            <person name="Yu Y."/>
            <person name="Kim H.R."/>
            <person name="Rambo T."/>
            <person name="Currie J."/>
            <person name="Collura K."/>
            <person name="Luo M."/>
            <person name="Yang T."/>
            <person name="Ammiraju J.S.S."/>
            <person name="Engler F."/>
            <person name="Soderlund C."/>
            <person name="Wing R.A."/>
            <person name="Palmer L.E."/>
            <person name="de la Bastide M."/>
            <person name="Spiegel L."/>
            <person name="Nascimento L."/>
            <person name="Zutavern T."/>
            <person name="O'Shaughnessy A."/>
            <person name="Dike S."/>
            <person name="Dedhia N."/>
            <person name="Preston R."/>
            <person name="Balija V."/>
            <person name="McCombie W.R."/>
            <person name="Chow T."/>
            <person name="Chen H."/>
            <person name="Chung M."/>
            <person name="Chen C."/>
            <person name="Shaw J."/>
            <person name="Wu H."/>
            <person name="Hsiao K."/>
            <person name="Chao Y."/>
            <person name="Chu M."/>
            <person name="Cheng C."/>
            <person name="Hour A."/>
            <person name="Lee P."/>
            <person name="Lin S."/>
            <person name="Lin Y."/>
            <person name="Liou J."/>
            <person name="Liu S."/>
            <person name="Hsing Y."/>
            <person name="Raghuvanshi S."/>
            <person name="Mohanty A."/>
            <person name="Bharti A.K."/>
            <person name="Gaur A."/>
            <person name="Gupta V."/>
            <person name="Kumar D."/>
            <person name="Ravi V."/>
            <person name="Vij S."/>
            <person name="Kapur A."/>
            <person name="Khurana P."/>
            <person name="Khurana P."/>
            <person name="Khurana J.P."/>
            <person name="Tyagi A.K."/>
            <person name="Gaikwad K."/>
            <person name="Singh A."/>
            <person name="Dalal V."/>
            <person name="Srivastava S."/>
            <person name="Dixit A."/>
            <person name="Pal A.K."/>
            <person name="Ghazi I.A."/>
            <person name="Yadav M."/>
            <person name="Pandit A."/>
            <person name="Bhargava A."/>
            <person name="Sureshbabu K."/>
            <person name="Batra K."/>
            <person name="Sharma T.R."/>
            <person name="Mohapatra T."/>
            <person name="Singh N.K."/>
            <person name="Messing J."/>
            <person name="Nelson A.B."/>
            <person name="Fuks G."/>
            <person name="Kavchok S."/>
            <person name="Keizer G."/>
            <person name="Linton E."/>
            <person name="Llaca V."/>
            <person name="Song R."/>
            <person name="Tanyolac B."/>
            <person name="Young S."/>
            <person name="Ho-Il K."/>
            <person name="Hahn J.H."/>
            <person name="Sangsakoo G."/>
            <person name="Vanavichit A."/>
            <person name="de Mattos Luiz.A.T."/>
            <person name="Zimmer P.D."/>
            <person name="Malone G."/>
            <person name="Dellagostin O."/>
            <person name="de Oliveira A.C."/>
            <person name="Bevan M."/>
            <person name="Bancroft I."/>
            <person name="Minx P."/>
            <person name="Cordum H."/>
            <person name="Wilson R."/>
            <person name="Cheng Z."/>
            <person name="Jin W."/>
            <person name="Jiang J."/>
            <person name="Leong S.A."/>
            <person name="Iwama H."/>
            <person name="Gojobori T."/>
            <person name="Itoh T."/>
            <person name="Niimura Y."/>
            <person name="Fujii Y."/>
            <person name="Habara T."/>
            <person name="Sakai H."/>
            <person name="Sato Y."/>
            <person name="Wilson G."/>
            <person name="Kumar K."/>
            <person name="McCouch S."/>
            <person name="Juretic N."/>
            <person name="Hoen D."/>
            <person name="Wright S."/>
            <person name="Bruskiewich R."/>
            <person name="Bureau T."/>
            <person name="Miyao A."/>
            <person name="Hirochika H."/>
            <person name="Nishikawa T."/>
            <person name="Kadowaki K."/>
            <person name="Sugiura M."/>
            <person name="Burr B."/>
            <person name="Sasaki T."/>
        </authorList>
    </citation>
    <scope>NUCLEOTIDE SEQUENCE [LARGE SCALE GENOMIC DNA]</scope>
    <source>
        <strain evidence="3">cv. Nipponbare</strain>
    </source>
</reference>
<dbReference type="PaxDb" id="39947-A0A0P0VVQ3"/>
<proteinExistence type="predicted"/>
<reference evidence="2 3" key="2">
    <citation type="journal article" date="2013" name="Plant Cell Physiol.">
        <title>Rice Annotation Project Database (RAP-DB): an integrative and interactive database for rice genomics.</title>
        <authorList>
            <person name="Sakai H."/>
            <person name="Lee S.S."/>
            <person name="Tanaka T."/>
            <person name="Numa H."/>
            <person name="Kim J."/>
            <person name="Kawahara Y."/>
            <person name="Wakimoto H."/>
            <person name="Yang C.C."/>
            <person name="Iwamoto M."/>
            <person name="Abe T."/>
            <person name="Yamada Y."/>
            <person name="Muto A."/>
            <person name="Inokuchi H."/>
            <person name="Ikemura T."/>
            <person name="Matsumoto T."/>
            <person name="Sasaki T."/>
            <person name="Itoh T."/>
        </authorList>
    </citation>
    <scope>NUCLEOTIDE SEQUENCE [LARGE SCALE GENOMIC DNA]</scope>
    <source>
        <strain evidence="3">cv. Nipponbare</strain>
    </source>
</reference>
<dbReference type="AlphaFoldDB" id="A0A0P0VVQ3"/>
<sequence>MAVALPDRSFPAGHSPSPCRALAVAGRLFSPPSSPHLSGIHHVALTLPHSSGGHSQICHRGALSFQLTLANPSTYTKNSRPCPIKPVGTTHSASAATRKNWTRRHARPWKLRPYPLI</sequence>
<reference evidence="2 3" key="3">
    <citation type="journal article" date="2013" name="Rice">
        <title>Improvement of the Oryza sativa Nipponbare reference genome using next generation sequence and optical map data.</title>
        <authorList>
            <person name="Kawahara Y."/>
            <person name="de la Bastide M."/>
            <person name="Hamilton J.P."/>
            <person name="Kanamori H."/>
            <person name="McCombie W.R."/>
            <person name="Ouyang S."/>
            <person name="Schwartz D.C."/>
            <person name="Tanaka T."/>
            <person name="Wu J."/>
            <person name="Zhou S."/>
            <person name="Childs K.L."/>
            <person name="Davidson R.M."/>
            <person name="Lin H."/>
            <person name="Quesada-Ocampo L."/>
            <person name="Vaillancourt B."/>
            <person name="Sakai H."/>
            <person name="Lee S.S."/>
            <person name="Kim J."/>
            <person name="Numa H."/>
            <person name="Itoh T."/>
            <person name="Buell C.R."/>
            <person name="Matsumoto T."/>
        </authorList>
    </citation>
    <scope>NUCLEOTIDE SEQUENCE [LARGE SCALE GENOMIC DNA]</scope>
    <source>
        <strain evidence="3">cv. Nipponbare</strain>
    </source>
</reference>
<feature type="compositionally biased region" description="Polar residues" evidence="1">
    <location>
        <begin position="89"/>
        <end position="99"/>
    </location>
</feature>
<name>A0A0P0VVQ3_ORYSJ</name>
<evidence type="ECO:0000313" key="3">
    <source>
        <dbReference type="Proteomes" id="UP000059680"/>
    </source>
</evidence>
<evidence type="ECO:0000256" key="1">
    <source>
        <dbReference type="SAM" id="MobiDB-lite"/>
    </source>
</evidence>